<dbReference type="InterPro" id="IPR020945">
    <property type="entry name" value="DMSO/NO3_reduct_chaperone"/>
</dbReference>
<accession>A0A369TES5</accession>
<organism evidence="2 3">
    <name type="scientific">Ferruginivarius sediminum</name>
    <dbReference type="NCBI Taxonomy" id="2661937"/>
    <lineage>
        <taxon>Bacteria</taxon>
        <taxon>Pseudomonadati</taxon>
        <taxon>Pseudomonadota</taxon>
        <taxon>Alphaproteobacteria</taxon>
        <taxon>Rhodospirillales</taxon>
        <taxon>Rhodospirillaceae</taxon>
        <taxon>Ferruginivarius</taxon>
    </lineage>
</organism>
<dbReference type="SUPFAM" id="SSF89155">
    <property type="entry name" value="TorD-like"/>
    <property type="match status" value="1"/>
</dbReference>
<dbReference type="PANTHER" id="PTHR34227">
    <property type="entry name" value="CHAPERONE PROTEIN YCDY"/>
    <property type="match status" value="1"/>
</dbReference>
<dbReference type="Gene3D" id="1.10.3480.10">
    <property type="entry name" value="TorD-like"/>
    <property type="match status" value="1"/>
</dbReference>
<dbReference type="EMBL" id="QPMH01000004">
    <property type="protein sequence ID" value="RDD62875.1"/>
    <property type="molecule type" value="Genomic_DNA"/>
</dbReference>
<sequence length="209" mass="23204">MQERRLRSVTGAVPSNDVPEEDALRANVYALLAQLLARAPDAALLDRLRNLDGDDSEFGETVRTLARVAQTATPEAVEEEYFDLFIGIGESELKPYGSYYLTGFLNEKPLARLRLDMRRLGIARAEGINEPEDHIAAVCEMMAGLITGAFSEPAGLAEQRAFYEQHLGNWAPRFFEDLEAAQRASFYMPVGALGRLFLEVENQAFDMAA</sequence>
<evidence type="ECO:0000313" key="2">
    <source>
        <dbReference type="EMBL" id="RDD62875.1"/>
    </source>
</evidence>
<dbReference type="Proteomes" id="UP000253941">
    <property type="component" value="Unassembled WGS sequence"/>
</dbReference>
<gene>
    <name evidence="2" type="ORF">DRB17_06880</name>
</gene>
<dbReference type="Pfam" id="PF02613">
    <property type="entry name" value="Nitrate_red_del"/>
    <property type="match status" value="1"/>
</dbReference>
<dbReference type="InterPro" id="IPR036411">
    <property type="entry name" value="TorD-like_sf"/>
</dbReference>
<evidence type="ECO:0000313" key="3">
    <source>
        <dbReference type="Proteomes" id="UP000253941"/>
    </source>
</evidence>
<dbReference type="InterPro" id="IPR050289">
    <property type="entry name" value="TorD/DmsD_chaperones"/>
</dbReference>
<comment type="caution">
    <text evidence="2">The sequence shown here is derived from an EMBL/GenBank/DDBJ whole genome shotgun (WGS) entry which is preliminary data.</text>
</comment>
<proteinExistence type="predicted"/>
<protein>
    <submittedName>
        <fullName evidence="2">Molecular chaperone TorD</fullName>
    </submittedName>
</protein>
<dbReference type="AlphaFoldDB" id="A0A369TES5"/>
<reference evidence="2 3" key="1">
    <citation type="submission" date="2018-07" db="EMBL/GenBank/DDBJ databases">
        <title>Venubactetium sediminum gen. nov., sp. nov., isolated from a marine solar saltern.</title>
        <authorList>
            <person name="Wang S."/>
        </authorList>
    </citation>
    <scope>NUCLEOTIDE SEQUENCE [LARGE SCALE GENOMIC DNA]</scope>
    <source>
        <strain evidence="2 3">WD2A32</strain>
    </source>
</reference>
<dbReference type="PANTHER" id="PTHR34227:SF1">
    <property type="entry name" value="DIMETHYL SULFOXIDE REDUCTASE CHAPERONE-RELATED"/>
    <property type="match status" value="1"/>
</dbReference>
<name>A0A369TES5_9PROT</name>
<keyword evidence="3" id="KW-1185">Reference proteome</keyword>
<evidence type="ECO:0000256" key="1">
    <source>
        <dbReference type="ARBA" id="ARBA00023186"/>
    </source>
</evidence>
<keyword evidence="1" id="KW-0143">Chaperone</keyword>